<dbReference type="EMBL" id="LXQA010234292">
    <property type="protein sequence ID" value="MCI36491.1"/>
    <property type="molecule type" value="Genomic_DNA"/>
</dbReference>
<evidence type="ECO:0000313" key="2">
    <source>
        <dbReference type="EMBL" id="MCI36491.1"/>
    </source>
</evidence>
<keyword evidence="3" id="KW-1185">Reference proteome</keyword>
<name>A0A392RIT2_9FABA</name>
<reference evidence="2 3" key="1">
    <citation type="journal article" date="2018" name="Front. Plant Sci.">
        <title>Red Clover (Trifolium pratense) and Zigzag Clover (T. medium) - A Picture of Genomic Similarities and Differences.</title>
        <authorList>
            <person name="Dluhosova J."/>
            <person name="Istvanek J."/>
            <person name="Nedelnik J."/>
            <person name="Repkova J."/>
        </authorList>
    </citation>
    <scope>NUCLEOTIDE SEQUENCE [LARGE SCALE GENOMIC DNA]</scope>
    <source>
        <strain evidence="3">cv. 10/8</strain>
        <tissue evidence="2">Leaf</tissue>
    </source>
</reference>
<protein>
    <submittedName>
        <fullName evidence="2">Uncharacterized protein</fullName>
    </submittedName>
</protein>
<proteinExistence type="predicted"/>
<comment type="caution">
    <text evidence="2">The sequence shown here is derived from an EMBL/GenBank/DDBJ whole genome shotgun (WGS) entry which is preliminary data.</text>
</comment>
<organism evidence="2 3">
    <name type="scientific">Trifolium medium</name>
    <dbReference type="NCBI Taxonomy" id="97028"/>
    <lineage>
        <taxon>Eukaryota</taxon>
        <taxon>Viridiplantae</taxon>
        <taxon>Streptophyta</taxon>
        <taxon>Embryophyta</taxon>
        <taxon>Tracheophyta</taxon>
        <taxon>Spermatophyta</taxon>
        <taxon>Magnoliopsida</taxon>
        <taxon>eudicotyledons</taxon>
        <taxon>Gunneridae</taxon>
        <taxon>Pentapetalae</taxon>
        <taxon>rosids</taxon>
        <taxon>fabids</taxon>
        <taxon>Fabales</taxon>
        <taxon>Fabaceae</taxon>
        <taxon>Papilionoideae</taxon>
        <taxon>50 kb inversion clade</taxon>
        <taxon>NPAAA clade</taxon>
        <taxon>Hologalegina</taxon>
        <taxon>IRL clade</taxon>
        <taxon>Trifolieae</taxon>
        <taxon>Trifolium</taxon>
    </lineage>
</organism>
<evidence type="ECO:0000313" key="3">
    <source>
        <dbReference type="Proteomes" id="UP000265520"/>
    </source>
</evidence>
<accession>A0A392RIT2</accession>
<feature type="non-terminal residue" evidence="2">
    <location>
        <position position="92"/>
    </location>
</feature>
<sequence length="92" mass="9345">MFSFTFHGGEGKSGDFAGGGDARSRDETFFGGDFRSVGFGGGGGMVEKQQSNGFHNVAGAGGSGEVGGDGGMVEHTYFSCSQTDPTMVCLSK</sequence>
<feature type="region of interest" description="Disordered" evidence="1">
    <location>
        <begin position="1"/>
        <end position="21"/>
    </location>
</feature>
<dbReference type="Proteomes" id="UP000265520">
    <property type="component" value="Unassembled WGS sequence"/>
</dbReference>
<dbReference type="AlphaFoldDB" id="A0A392RIT2"/>
<evidence type="ECO:0000256" key="1">
    <source>
        <dbReference type="SAM" id="MobiDB-lite"/>
    </source>
</evidence>